<protein>
    <submittedName>
        <fullName evidence="2">F-box domain-containing protein</fullName>
    </submittedName>
</protein>
<reference evidence="2" key="1">
    <citation type="submission" date="2020-05" db="EMBL/GenBank/DDBJ databases">
        <title>Mycena genomes resolve the evolution of fungal bioluminescence.</title>
        <authorList>
            <person name="Tsai I.J."/>
        </authorList>
    </citation>
    <scope>NUCLEOTIDE SEQUENCE</scope>
    <source>
        <strain evidence="2">110903Hualien_Pintung</strain>
    </source>
</reference>
<dbReference type="Proteomes" id="UP000613580">
    <property type="component" value="Unassembled WGS sequence"/>
</dbReference>
<organism evidence="2 3">
    <name type="scientific">Mycena chlorophos</name>
    <name type="common">Agaric fungus</name>
    <name type="synonym">Agaricus chlorophos</name>
    <dbReference type="NCBI Taxonomy" id="658473"/>
    <lineage>
        <taxon>Eukaryota</taxon>
        <taxon>Fungi</taxon>
        <taxon>Dikarya</taxon>
        <taxon>Basidiomycota</taxon>
        <taxon>Agaricomycotina</taxon>
        <taxon>Agaricomycetes</taxon>
        <taxon>Agaricomycetidae</taxon>
        <taxon>Agaricales</taxon>
        <taxon>Marasmiineae</taxon>
        <taxon>Mycenaceae</taxon>
        <taxon>Mycena</taxon>
    </lineage>
</organism>
<sequence length="114" mass="12791">MYRLADQWGLESLKAQCFAAIKANLSPDTIVRDTFSTFTSYYPDIQQVCVDVLLYNISFPGVRQRLDAIIDEVVRGELPHSADVVRKLTAIRSDGFGTSKGKKSKRPAHRMPSD</sequence>
<dbReference type="EMBL" id="JACAZE010000020">
    <property type="protein sequence ID" value="KAF7293901.1"/>
    <property type="molecule type" value="Genomic_DNA"/>
</dbReference>
<dbReference type="OrthoDB" id="6359816at2759"/>
<feature type="region of interest" description="Disordered" evidence="1">
    <location>
        <begin position="94"/>
        <end position="114"/>
    </location>
</feature>
<accession>A0A8H6S6Q3</accession>
<evidence type="ECO:0000313" key="2">
    <source>
        <dbReference type="EMBL" id="KAF7293901.1"/>
    </source>
</evidence>
<dbReference type="AlphaFoldDB" id="A0A8H6S6Q3"/>
<evidence type="ECO:0000256" key="1">
    <source>
        <dbReference type="SAM" id="MobiDB-lite"/>
    </source>
</evidence>
<comment type="caution">
    <text evidence="2">The sequence shown here is derived from an EMBL/GenBank/DDBJ whole genome shotgun (WGS) entry which is preliminary data.</text>
</comment>
<feature type="compositionally biased region" description="Basic residues" evidence="1">
    <location>
        <begin position="100"/>
        <end position="114"/>
    </location>
</feature>
<keyword evidence="3" id="KW-1185">Reference proteome</keyword>
<name>A0A8H6S6Q3_MYCCL</name>
<evidence type="ECO:0000313" key="3">
    <source>
        <dbReference type="Proteomes" id="UP000613580"/>
    </source>
</evidence>
<gene>
    <name evidence="2" type="ORF">HMN09_01186300</name>
</gene>
<proteinExistence type="predicted"/>